<dbReference type="AlphaFoldDB" id="A0A7Y2H176"/>
<feature type="non-terminal residue" evidence="2">
    <location>
        <position position="150"/>
    </location>
</feature>
<comment type="caution">
    <text evidence="2">The sequence shown here is derived from an EMBL/GenBank/DDBJ whole genome shotgun (WGS) entry which is preliminary data.</text>
</comment>
<feature type="chain" id="PRO_5030587205" evidence="1">
    <location>
        <begin position="22"/>
        <end position="150"/>
    </location>
</feature>
<feature type="signal peptide" evidence="1">
    <location>
        <begin position="1"/>
        <end position="21"/>
    </location>
</feature>
<evidence type="ECO:0000256" key="1">
    <source>
        <dbReference type="SAM" id="SignalP"/>
    </source>
</evidence>
<evidence type="ECO:0000313" key="2">
    <source>
        <dbReference type="EMBL" id="NNF05691.1"/>
    </source>
</evidence>
<protein>
    <submittedName>
        <fullName evidence="2">Uncharacterized protein</fullName>
    </submittedName>
</protein>
<reference evidence="2 3" key="1">
    <citation type="submission" date="2020-03" db="EMBL/GenBank/DDBJ databases">
        <title>Metabolic flexibility allows generalist bacteria to become dominant in a frequently disturbed ecosystem.</title>
        <authorList>
            <person name="Chen Y.-J."/>
            <person name="Leung P.M."/>
            <person name="Bay S.K."/>
            <person name="Hugenholtz P."/>
            <person name="Kessler A.J."/>
            <person name="Shelley G."/>
            <person name="Waite D.W."/>
            <person name="Cook P.L."/>
            <person name="Greening C."/>
        </authorList>
    </citation>
    <scope>NUCLEOTIDE SEQUENCE [LARGE SCALE GENOMIC DNA]</scope>
    <source>
        <strain evidence="2">SS_bin_28</strain>
    </source>
</reference>
<dbReference type="EMBL" id="JABDJR010000108">
    <property type="protein sequence ID" value="NNF05691.1"/>
    <property type="molecule type" value="Genomic_DNA"/>
</dbReference>
<dbReference type="PROSITE" id="PS51257">
    <property type="entry name" value="PROKAR_LIPOPROTEIN"/>
    <property type="match status" value="1"/>
</dbReference>
<sequence length="150" mass="16495">MKRSYRDSLIRVALLAGISFACTMPTMTNAYAGKTVVVKKSGKKTTVKKKVVVKKPGKTVVVKKKVVVKPTVKVKKTVVVRPKWTVGAKVFTYASTPYFFNASFGIHFGGAALNLTLANACPVGYIYYHPYSGRRFKTVAGFKAYLARHP</sequence>
<evidence type="ECO:0000313" key="3">
    <source>
        <dbReference type="Proteomes" id="UP000547674"/>
    </source>
</evidence>
<keyword evidence="1" id="KW-0732">Signal</keyword>
<accession>A0A7Y2H176</accession>
<gene>
    <name evidence="2" type="ORF">HKN21_02915</name>
</gene>
<name>A0A7Y2H176_UNCEI</name>
<organism evidence="2 3">
    <name type="scientific">Eiseniibacteriota bacterium</name>
    <dbReference type="NCBI Taxonomy" id="2212470"/>
    <lineage>
        <taxon>Bacteria</taxon>
        <taxon>Candidatus Eiseniibacteriota</taxon>
    </lineage>
</organism>
<dbReference type="Proteomes" id="UP000547674">
    <property type="component" value="Unassembled WGS sequence"/>
</dbReference>
<proteinExistence type="predicted"/>